<evidence type="ECO:0000313" key="1">
    <source>
        <dbReference type="EMBL" id="MDT0345326.1"/>
    </source>
</evidence>
<evidence type="ECO:0000313" key="2">
    <source>
        <dbReference type="Proteomes" id="UP001183246"/>
    </source>
</evidence>
<reference evidence="2" key="1">
    <citation type="submission" date="2023-07" db="EMBL/GenBank/DDBJ databases">
        <title>30 novel species of actinomycetes from the DSMZ collection.</title>
        <authorList>
            <person name="Nouioui I."/>
        </authorList>
    </citation>
    <scope>NUCLEOTIDE SEQUENCE [LARGE SCALE GENOMIC DNA]</scope>
    <source>
        <strain evidence="2">DSM 44938</strain>
    </source>
</reference>
<protein>
    <submittedName>
        <fullName evidence="1">Uncharacterized protein</fullName>
    </submittedName>
</protein>
<name>A0ABU2MUK8_9ACTN</name>
<accession>A0ABU2MUK8</accession>
<organism evidence="1 2">
    <name type="scientific">Streptomyces litchfieldiae</name>
    <dbReference type="NCBI Taxonomy" id="3075543"/>
    <lineage>
        <taxon>Bacteria</taxon>
        <taxon>Bacillati</taxon>
        <taxon>Actinomycetota</taxon>
        <taxon>Actinomycetes</taxon>
        <taxon>Kitasatosporales</taxon>
        <taxon>Streptomycetaceae</taxon>
        <taxon>Streptomyces</taxon>
    </lineage>
</organism>
<dbReference type="RefSeq" id="WP_311706466.1">
    <property type="nucleotide sequence ID" value="NZ_JAVREL010000013.1"/>
</dbReference>
<gene>
    <name evidence="1" type="ORF">RM590_22365</name>
</gene>
<dbReference type="Proteomes" id="UP001183246">
    <property type="component" value="Unassembled WGS sequence"/>
</dbReference>
<keyword evidence="2" id="KW-1185">Reference proteome</keyword>
<proteinExistence type="predicted"/>
<comment type="caution">
    <text evidence="1">The sequence shown here is derived from an EMBL/GenBank/DDBJ whole genome shotgun (WGS) entry which is preliminary data.</text>
</comment>
<sequence length="52" mass="5288">MICPCEPIAYGPPLSDNGTTRLGAAALVRARAPGTARADIEVHNGQSGGRPT</sequence>
<dbReference type="EMBL" id="JAVREL010000013">
    <property type="protein sequence ID" value="MDT0345326.1"/>
    <property type="molecule type" value="Genomic_DNA"/>
</dbReference>